<dbReference type="Gene3D" id="3.20.20.190">
    <property type="entry name" value="Phosphatidylinositol (PI) phosphodiesterase"/>
    <property type="match status" value="1"/>
</dbReference>
<feature type="signal peptide" evidence="7">
    <location>
        <begin position="1"/>
        <end position="19"/>
    </location>
</feature>
<evidence type="ECO:0000313" key="9">
    <source>
        <dbReference type="EMBL" id="KAL0850118.1"/>
    </source>
</evidence>
<evidence type="ECO:0000256" key="2">
    <source>
        <dbReference type="ARBA" id="ARBA00012247"/>
    </source>
</evidence>
<keyword evidence="5" id="KW-0378">Hydrolase</keyword>
<accession>A0ABD0TLJ8</accession>
<evidence type="ECO:0000256" key="3">
    <source>
        <dbReference type="ARBA" id="ARBA00022729"/>
    </source>
</evidence>
<comment type="catalytic activity">
    <reaction evidence="6">
        <text>a sn-glycero-3-phosphodiester + H2O = an alcohol + sn-glycerol 3-phosphate + H(+)</text>
        <dbReference type="Rhea" id="RHEA:12969"/>
        <dbReference type="ChEBI" id="CHEBI:15377"/>
        <dbReference type="ChEBI" id="CHEBI:15378"/>
        <dbReference type="ChEBI" id="CHEBI:30879"/>
        <dbReference type="ChEBI" id="CHEBI:57597"/>
        <dbReference type="ChEBI" id="CHEBI:83408"/>
        <dbReference type="EC" id="3.1.4.46"/>
    </reaction>
</comment>
<dbReference type="GO" id="GO:0006071">
    <property type="term" value="P:glycerol metabolic process"/>
    <property type="evidence" value="ECO:0007669"/>
    <property type="project" value="UniProtKB-KW"/>
</dbReference>
<dbReference type="PROSITE" id="PS51704">
    <property type="entry name" value="GP_PDE"/>
    <property type="match status" value="1"/>
</dbReference>
<dbReference type="SUPFAM" id="SSF51695">
    <property type="entry name" value="PLC-like phosphodiesterases"/>
    <property type="match status" value="1"/>
</dbReference>
<dbReference type="PANTHER" id="PTHR43620:SF7">
    <property type="entry name" value="GLYCEROPHOSPHODIESTER PHOSPHODIESTERASE GDPD5-RELATED"/>
    <property type="match status" value="1"/>
</dbReference>
<keyword evidence="4" id="KW-0319">Glycerol metabolism</keyword>
<protein>
    <recommendedName>
        <fullName evidence="2">glycerophosphodiester phosphodiesterase</fullName>
        <ecNumber evidence="2">3.1.4.46</ecNumber>
    </recommendedName>
</protein>
<comment type="caution">
    <text evidence="9">The sequence shown here is derived from an EMBL/GenBank/DDBJ whole genome shotgun (WGS) entry which is preliminary data.</text>
</comment>
<evidence type="ECO:0000256" key="1">
    <source>
        <dbReference type="ARBA" id="ARBA00007277"/>
    </source>
</evidence>
<dbReference type="EMBL" id="JBEDNZ010000003">
    <property type="protein sequence ID" value="KAL0850118.1"/>
    <property type="molecule type" value="Genomic_DNA"/>
</dbReference>
<evidence type="ECO:0000256" key="5">
    <source>
        <dbReference type="ARBA" id="ARBA00022801"/>
    </source>
</evidence>
<comment type="similarity">
    <text evidence="1">Belongs to the glycerophosphoryl diester phosphodiesterase family.</text>
</comment>
<dbReference type="CDD" id="cd08602">
    <property type="entry name" value="GDPD_ScGlpQ1_like"/>
    <property type="match status" value="1"/>
</dbReference>
<dbReference type="Pfam" id="PF03009">
    <property type="entry name" value="GDPD"/>
    <property type="match status" value="1"/>
</dbReference>
<evidence type="ECO:0000313" key="10">
    <source>
        <dbReference type="Proteomes" id="UP001549921"/>
    </source>
</evidence>
<feature type="domain" description="GP-PDE" evidence="8">
    <location>
        <begin position="36"/>
        <end position="363"/>
    </location>
</feature>
<organism evidence="9 10">
    <name type="scientific">Loxostege sticticalis</name>
    <name type="common">Beet webworm moth</name>
    <dbReference type="NCBI Taxonomy" id="481309"/>
    <lineage>
        <taxon>Eukaryota</taxon>
        <taxon>Metazoa</taxon>
        <taxon>Ecdysozoa</taxon>
        <taxon>Arthropoda</taxon>
        <taxon>Hexapoda</taxon>
        <taxon>Insecta</taxon>
        <taxon>Pterygota</taxon>
        <taxon>Neoptera</taxon>
        <taxon>Endopterygota</taxon>
        <taxon>Lepidoptera</taxon>
        <taxon>Glossata</taxon>
        <taxon>Ditrysia</taxon>
        <taxon>Pyraloidea</taxon>
        <taxon>Crambidae</taxon>
        <taxon>Pyraustinae</taxon>
        <taxon>Loxostege</taxon>
    </lineage>
</organism>
<evidence type="ECO:0000259" key="8">
    <source>
        <dbReference type="PROSITE" id="PS51704"/>
    </source>
</evidence>
<name>A0ABD0TLJ8_LOXSC</name>
<proteinExistence type="inferred from homology"/>
<dbReference type="AlphaFoldDB" id="A0ABD0TLJ8"/>
<keyword evidence="3 7" id="KW-0732">Signal</keyword>
<reference evidence="9 10" key="1">
    <citation type="submission" date="2024-06" db="EMBL/GenBank/DDBJ databases">
        <title>A chromosome-level genome assembly of beet webworm, Loxostege sticticalis.</title>
        <authorList>
            <person name="Zhang Y."/>
        </authorList>
    </citation>
    <scope>NUCLEOTIDE SEQUENCE [LARGE SCALE GENOMIC DNA]</scope>
    <source>
        <strain evidence="9">AQ028</strain>
        <tissue evidence="9">Male pupae</tissue>
    </source>
</reference>
<dbReference type="GO" id="GO:0008889">
    <property type="term" value="F:glycerophosphodiester phosphodiesterase activity"/>
    <property type="evidence" value="ECO:0007669"/>
    <property type="project" value="UniProtKB-EC"/>
</dbReference>
<dbReference type="InterPro" id="IPR030395">
    <property type="entry name" value="GP_PDE_dom"/>
</dbReference>
<dbReference type="EC" id="3.1.4.46" evidence="2"/>
<evidence type="ECO:0000256" key="7">
    <source>
        <dbReference type="SAM" id="SignalP"/>
    </source>
</evidence>
<evidence type="ECO:0000256" key="4">
    <source>
        <dbReference type="ARBA" id="ARBA00022798"/>
    </source>
</evidence>
<dbReference type="InterPro" id="IPR017946">
    <property type="entry name" value="PLC-like_Pdiesterase_TIM-brl"/>
</dbReference>
<dbReference type="Proteomes" id="UP001549921">
    <property type="component" value="Unassembled WGS sequence"/>
</dbReference>
<dbReference type="PANTHER" id="PTHR43620">
    <property type="entry name" value="GLYCEROPHOSPHORYL DIESTER PHOSPHODIESTERASE"/>
    <property type="match status" value="1"/>
</dbReference>
<feature type="chain" id="PRO_5044782102" description="glycerophosphodiester phosphodiesterase" evidence="7">
    <location>
        <begin position="20"/>
        <end position="369"/>
    </location>
</feature>
<evidence type="ECO:0000256" key="6">
    <source>
        <dbReference type="ARBA" id="ARBA00047512"/>
    </source>
</evidence>
<sequence>MGHQAMGWILLAGLAITAAAPATDSISSDNIIECKPLVIGHRGAPGYVPEHTLGSYALAITMGADYIEPDLVITKDGKLIARHDNELGFTTDVSEHPEFASRRRNQTVDGNEINGWFTEDFTLEEIKTLRAIERIPDIRPGNARLNGAYTVPTLQEIIDLAKSLQVSQQRVIGIYPEIKHSTYFKNIGLPMEQLVVDTLHNNSYKGREAPIYIQSFEVGNLKELKGMTDLRLLQLYESDKSLKPFDQVGLSNGITYGDMSTPEGLKEVATYAYAVGPDKSYIIPRDSNNHLGTPTSFVQDAHAAGLKVHPYTFRAENTFLPSEYRNGDSPNAMGDLSSEIRAYLEAGIDGLFSDQPDIPLRLRDPCKLQ</sequence>
<gene>
    <name evidence="9" type="ORF">ABMA28_012000</name>
</gene>